<comment type="caution">
    <text evidence="9">The sequence shown here is derived from an EMBL/GenBank/DDBJ whole genome shotgun (WGS) entry which is preliminary data.</text>
</comment>
<evidence type="ECO:0000313" key="9">
    <source>
        <dbReference type="EMBL" id="PIA92738.1"/>
    </source>
</evidence>
<dbReference type="PANTHER" id="PTHR23113">
    <property type="entry name" value="GUANINE NUCLEOTIDE EXCHANGE FACTOR"/>
    <property type="match status" value="1"/>
</dbReference>
<feature type="compositionally biased region" description="Polar residues" evidence="5">
    <location>
        <begin position="625"/>
        <end position="647"/>
    </location>
</feature>
<dbReference type="SMART" id="SM00147">
    <property type="entry name" value="RasGEF"/>
    <property type="match status" value="1"/>
</dbReference>
<dbReference type="GO" id="GO:0005085">
    <property type="term" value="F:guanyl-nucleotide exchange factor activity"/>
    <property type="evidence" value="ECO:0007669"/>
    <property type="project" value="UniProtKB-KW"/>
</dbReference>
<feature type="compositionally biased region" description="Polar residues" evidence="5">
    <location>
        <begin position="675"/>
        <end position="686"/>
    </location>
</feature>
<accession>A0A2G5HJM3</accession>
<feature type="region of interest" description="Disordered" evidence="5">
    <location>
        <begin position="557"/>
        <end position="692"/>
    </location>
</feature>
<proteinExistence type="predicted"/>
<dbReference type="CDD" id="cd00155">
    <property type="entry name" value="RasGEF"/>
    <property type="match status" value="1"/>
</dbReference>
<feature type="domain" description="N-terminal Ras-GEF" evidence="8">
    <location>
        <begin position="739"/>
        <end position="859"/>
    </location>
</feature>
<dbReference type="SMART" id="SM00326">
    <property type="entry name" value="SH3"/>
    <property type="match status" value="1"/>
</dbReference>
<evidence type="ECO:0000259" key="7">
    <source>
        <dbReference type="PROSITE" id="PS50009"/>
    </source>
</evidence>
<evidence type="ECO:0000256" key="3">
    <source>
        <dbReference type="PROSITE-ProRule" id="PRU00168"/>
    </source>
</evidence>
<sequence length="1225" mass="135684">MDPDNESEAMFAHHPMEGHAQSFHDSAASRRPSASTILSAHTSSPRSKRSSRPPNVSITTTAGFVSHITPPSTPVSTTPNSDMLSVNQSLFHNYLRALHVFDPAMNPMPAEDGSLSTVRIKPGDLILVHVIHANGWADGTVLNTGDRGWLPTNYCEAYDHPYVRNLLNAMTQFWDLLGASEDASLSTFVRQDYIRGLIAGVRYLLERADCLHRDAKTVQHNAGVRRMRKGLLADLSSLVGIAKRLQETIAEAFAGEVIHVLLDDLIAKACKVVTRAVGFTDVWTQETGPSDADILRRSVQRRLTRERLDTNALAIDTNAPGGSGTSPAIDSAVHLPEPDDQTAPNEAVQRTEYRDSRTFRRSKVFVPPEGMAAHRISMISSEHTRTGSGALASERLTKVHDVCISHIAAFIGLHLHSRPSAELVATTEKLVGACRDMLEIVEEVYAHDPHRAMPIQQVKADFEARLEELATSTKAVFRFSDSPDEDVVMLHDQHQHLIAVGTSLIRNSGDCVVKTRQLIEQIGDFELKSAGTVSKLEVPPRFDSMSSTDAQLNRRTSMLRRSVDAKMLPPPPPRPKETHVEVVDVRPPSPTDTIDTAAFPLPPSVTELSKPASAMPPPPRPQSATTEQSSVGIESSRSPSALQSEPTSAPRKDSREMSIAGSTETFHSSARDSRTTIVSQPSTRATTPEHAKDSLMADAAMMGSFASISSMRSLVTEDSMDVEAQLLQKTYILELTRNKDGQITGGSLPALVEQITAHDSTPDPQFVTAFFLTFRKFAEPRELAKALIDRFEYVGDGRTTGTPARLRIYNFFKGWLETYWNAEVDKEALGEIRFFALHKLKQVLPQAGDRLIELTRRITEGYAKGTMNGPLVSAVGKSSMSFTQNDKDIPIPNVTAKQLNALRLANGGGAQCNILDIEPIEIARQVTIMMMQTYCDIRAEELMSMDWGNPNTKRAKNIRKMCLLNTDLANLVADTILAPDEAKKRAMVIKHWAKIGHALLLLNNYDSIMSIMCMINSSVVQRLRRTWELVNKKTKARFEELDQAIDISKNYTALRRRLEAPTTSCLPFLGVYLTDLTFVVAGNPKRREIPGSVTESGEVVSVINFDLYMKIAKLVSHMQRFQAPYKLRTVPELQTWLDMQLKRMREGHDAMTTKLHRRSTMVEPKVAEKRLAPAPLPEIKEERPPTSASSYSDFGKWYSLKAASFSVRTLPVPEMADHGKRTSAH</sequence>
<dbReference type="CDD" id="cd06224">
    <property type="entry name" value="REM"/>
    <property type="match status" value="1"/>
</dbReference>
<feature type="region of interest" description="Disordered" evidence="5">
    <location>
        <begin position="1"/>
        <end position="80"/>
    </location>
</feature>
<evidence type="ECO:0000256" key="1">
    <source>
        <dbReference type="ARBA" id="ARBA00022443"/>
    </source>
</evidence>
<dbReference type="InterPro" id="IPR036028">
    <property type="entry name" value="SH3-like_dom_sf"/>
</dbReference>
<dbReference type="Pfam" id="PF00618">
    <property type="entry name" value="RasGEF_N"/>
    <property type="match status" value="1"/>
</dbReference>
<keyword evidence="2 3" id="KW-0344">Guanine-nucleotide releasing factor</keyword>
<dbReference type="SUPFAM" id="SSF50044">
    <property type="entry name" value="SH3-domain"/>
    <property type="match status" value="1"/>
</dbReference>
<dbReference type="OrthoDB" id="546434at2759"/>
<evidence type="ECO:0000259" key="8">
    <source>
        <dbReference type="PROSITE" id="PS50212"/>
    </source>
</evidence>
<dbReference type="InterPro" id="IPR036964">
    <property type="entry name" value="RASGEF_cat_dom_sf"/>
</dbReference>
<dbReference type="GO" id="GO:0007265">
    <property type="term" value="P:Ras protein signal transduction"/>
    <property type="evidence" value="ECO:0007669"/>
    <property type="project" value="TreeGrafter"/>
</dbReference>
<dbReference type="Gene3D" id="1.20.870.10">
    <property type="entry name" value="Son of sevenless (SoS) protein Chain: S domain 1"/>
    <property type="match status" value="1"/>
</dbReference>
<organism evidence="9 10">
    <name type="scientific">Cercospora beticola</name>
    <name type="common">Sugarbeet leaf spot fungus</name>
    <dbReference type="NCBI Taxonomy" id="122368"/>
    <lineage>
        <taxon>Eukaryota</taxon>
        <taxon>Fungi</taxon>
        <taxon>Dikarya</taxon>
        <taxon>Ascomycota</taxon>
        <taxon>Pezizomycotina</taxon>
        <taxon>Dothideomycetes</taxon>
        <taxon>Dothideomycetidae</taxon>
        <taxon>Mycosphaerellales</taxon>
        <taxon>Mycosphaerellaceae</taxon>
        <taxon>Cercospora</taxon>
    </lineage>
</organism>
<evidence type="ECO:0000256" key="5">
    <source>
        <dbReference type="SAM" id="MobiDB-lite"/>
    </source>
</evidence>
<dbReference type="Proteomes" id="UP000230605">
    <property type="component" value="Chromosome 4"/>
</dbReference>
<dbReference type="InterPro" id="IPR008937">
    <property type="entry name" value="Ras-like_GEF"/>
</dbReference>
<dbReference type="Gene3D" id="2.30.30.40">
    <property type="entry name" value="SH3 Domains"/>
    <property type="match status" value="1"/>
</dbReference>
<dbReference type="InterPro" id="IPR001452">
    <property type="entry name" value="SH3_domain"/>
</dbReference>
<evidence type="ECO:0000313" key="10">
    <source>
        <dbReference type="Proteomes" id="UP000230605"/>
    </source>
</evidence>
<dbReference type="AlphaFoldDB" id="A0A2G5HJM3"/>
<dbReference type="Gene3D" id="1.10.840.10">
    <property type="entry name" value="Ras guanine-nucleotide exchange factors catalytic domain"/>
    <property type="match status" value="1"/>
</dbReference>
<dbReference type="Pfam" id="PF00617">
    <property type="entry name" value="RasGEF"/>
    <property type="match status" value="1"/>
</dbReference>
<keyword evidence="1 4" id="KW-0728">SH3 domain</keyword>
<protein>
    <submittedName>
        <fullName evidence="9">Protein ste6</fullName>
    </submittedName>
</protein>
<feature type="domain" description="Ras-GEF" evidence="7">
    <location>
        <begin position="918"/>
        <end position="1165"/>
    </location>
</feature>
<name>A0A2G5HJM3_CERBT</name>
<feature type="region of interest" description="Disordered" evidence="5">
    <location>
        <begin position="1169"/>
        <end position="1192"/>
    </location>
</feature>
<dbReference type="InterPro" id="IPR000651">
    <property type="entry name" value="Ras-like_Gua-exchang_fac_N"/>
</dbReference>
<dbReference type="PROSITE" id="PS50009">
    <property type="entry name" value="RASGEF_CAT"/>
    <property type="match status" value="1"/>
</dbReference>
<dbReference type="PROSITE" id="PS50212">
    <property type="entry name" value="RASGEF_NTER"/>
    <property type="match status" value="1"/>
</dbReference>
<evidence type="ECO:0000256" key="4">
    <source>
        <dbReference type="PROSITE-ProRule" id="PRU00192"/>
    </source>
</evidence>
<gene>
    <name evidence="9" type="ORF">CB0940_04559</name>
</gene>
<dbReference type="InterPro" id="IPR023578">
    <property type="entry name" value="Ras_GEF_dom_sf"/>
</dbReference>
<evidence type="ECO:0000256" key="2">
    <source>
        <dbReference type="ARBA" id="ARBA00022658"/>
    </source>
</evidence>
<dbReference type="GO" id="GO:0005886">
    <property type="term" value="C:plasma membrane"/>
    <property type="evidence" value="ECO:0007669"/>
    <property type="project" value="TreeGrafter"/>
</dbReference>
<dbReference type="EMBL" id="LKMD01000105">
    <property type="protein sequence ID" value="PIA92738.1"/>
    <property type="molecule type" value="Genomic_DNA"/>
</dbReference>
<dbReference type="SMART" id="SM00229">
    <property type="entry name" value="RasGEFN"/>
    <property type="match status" value="1"/>
</dbReference>
<dbReference type="PROSITE" id="PS50002">
    <property type="entry name" value="SH3"/>
    <property type="match status" value="1"/>
</dbReference>
<dbReference type="PANTHER" id="PTHR23113:SF354">
    <property type="entry name" value="BUD SITE SELECTION PROTEIN 5"/>
    <property type="match status" value="1"/>
</dbReference>
<evidence type="ECO:0000259" key="6">
    <source>
        <dbReference type="PROSITE" id="PS50002"/>
    </source>
</evidence>
<feature type="region of interest" description="Disordered" evidence="5">
    <location>
        <begin position="315"/>
        <end position="349"/>
    </location>
</feature>
<dbReference type="SUPFAM" id="SSF48366">
    <property type="entry name" value="Ras GEF"/>
    <property type="match status" value="1"/>
</dbReference>
<feature type="domain" description="SH3" evidence="6">
    <location>
        <begin position="90"/>
        <end position="160"/>
    </location>
</feature>
<reference evidence="9 10" key="1">
    <citation type="submission" date="2015-10" db="EMBL/GenBank/DDBJ databases">
        <title>The cercosporin biosynthetic gene cluster was horizontally transferred to several fungal lineages and shown to be expanded in Cercospora beticola based on microsynteny with recipient genomes.</title>
        <authorList>
            <person name="De Jonge R."/>
            <person name="Ebert M.K."/>
            <person name="Suttle J.C."/>
            <person name="Jurick Ii W.M."/>
            <person name="Secor G.A."/>
            <person name="Thomma B.P."/>
            <person name="Van De Peer Y."/>
            <person name="Bolton M.D."/>
        </authorList>
    </citation>
    <scope>NUCLEOTIDE SEQUENCE [LARGE SCALE GENOMIC DNA]</scope>
    <source>
        <strain evidence="9 10">09-40</strain>
    </source>
</reference>
<feature type="compositionally biased region" description="Polar residues" evidence="5">
    <location>
        <begin position="32"/>
        <end position="42"/>
    </location>
</feature>
<feature type="compositionally biased region" description="Basic and acidic residues" evidence="5">
    <location>
        <begin position="574"/>
        <end position="584"/>
    </location>
</feature>
<dbReference type="InterPro" id="IPR001895">
    <property type="entry name" value="RASGEF_cat_dom"/>
</dbReference>
<feature type="compositionally biased region" description="Low complexity" evidence="5">
    <location>
        <begin position="66"/>
        <end position="80"/>
    </location>
</feature>